<feature type="compositionally biased region" description="Basic and acidic residues" evidence="1">
    <location>
        <begin position="484"/>
        <end position="494"/>
    </location>
</feature>
<dbReference type="OrthoDB" id="3158032at2759"/>
<feature type="region of interest" description="Disordered" evidence="1">
    <location>
        <begin position="484"/>
        <end position="511"/>
    </location>
</feature>
<gene>
    <name evidence="2" type="ORF">BDV98DRAFT_562966</name>
</gene>
<protein>
    <submittedName>
        <fullName evidence="2">Uncharacterized protein</fullName>
    </submittedName>
</protein>
<dbReference type="EMBL" id="ML178818">
    <property type="protein sequence ID" value="TFL04874.1"/>
    <property type="molecule type" value="Genomic_DNA"/>
</dbReference>
<evidence type="ECO:0000313" key="2">
    <source>
        <dbReference type="EMBL" id="TFL04874.1"/>
    </source>
</evidence>
<feature type="region of interest" description="Disordered" evidence="1">
    <location>
        <begin position="582"/>
        <end position="610"/>
    </location>
</feature>
<evidence type="ECO:0000256" key="1">
    <source>
        <dbReference type="SAM" id="MobiDB-lite"/>
    </source>
</evidence>
<sequence length="643" mass="70976">MHNPNSSHSVLLTESRVTRLLRPLINKCVTLASLHQVGLSNERHCVTYGSRSNKISSSSADVSSSQVATSHHSSPVFLRQAVATLDAFRHVVQSAQTAVEPKTTSLSRVPSLTTICGFQIGSSMVDYVGLSQDFDEVQEEQNFVNEVYGTVPTMYRGSVVTANALRIVLDRGPKETAFLYDVLKVCLSYGITQLSCSALTAALSHAVLSLSDLTAMSSSSGLKSIWSLWNSYSGNAREFAQALVVVLDASAERSVWWSRPVWKVSQELYAKDFPAFAQLGIGAMSGYRTLPPAEQRKVRDLSDRWAQLCLKHLVSPCEPPCAEDLIAARGFIASCYLEQVAIGRPPRPINSEAEPPSNNLISLSIHVAKDDDRTHRHPDSQSVLAFMRQIKVTTSCCRDLVILLLQPGSPDLAVTRRRVNSYTAFLRRERLFELEASLLACTLHTVESPAEISPSISIDRFPQDSEELHQWRESLIKGVEKAERRSFGNRDGTKQHQQQSSTKPKRFRREDALDCWTMKTPTPKKPRIIPGKDSFGLGLRARTLSSRCHQSGSPLVKKRRSMGPRNFGTLLGDTLSNRAKLHSSPQIRRGGFSASTSTSDLRSSLKRHSVGAMHTTEPLISGSDDELDLFAYGPASSPTCLRR</sequence>
<dbReference type="AlphaFoldDB" id="A0A5C3R2C8"/>
<feature type="compositionally biased region" description="Low complexity" evidence="1">
    <location>
        <begin position="593"/>
        <end position="602"/>
    </location>
</feature>
<organism evidence="2 3">
    <name type="scientific">Pterulicium gracile</name>
    <dbReference type="NCBI Taxonomy" id="1884261"/>
    <lineage>
        <taxon>Eukaryota</taxon>
        <taxon>Fungi</taxon>
        <taxon>Dikarya</taxon>
        <taxon>Basidiomycota</taxon>
        <taxon>Agaricomycotina</taxon>
        <taxon>Agaricomycetes</taxon>
        <taxon>Agaricomycetidae</taxon>
        <taxon>Agaricales</taxon>
        <taxon>Pleurotineae</taxon>
        <taxon>Pterulaceae</taxon>
        <taxon>Pterulicium</taxon>
    </lineage>
</organism>
<reference evidence="2 3" key="1">
    <citation type="journal article" date="2019" name="Nat. Ecol. Evol.">
        <title>Megaphylogeny resolves global patterns of mushroom evolution.</title>
        <authorList>
            <person name="Varga T."/>
            <person name="Krizsan K."/>
            <person name="Foldi C."/>
            <person name="Dima B."/>
            <person name="Sanchez-Garcia M."/>
            <person name="Sanchez-Ramirez S."/>
            <person name="Szollosi G.J."/>
            <person name="Szarkandi J.G."/>
            <person name="Papp V."/>
            <person name="Albert L."/>
            <person name="Andreopoulos W."/>
            <person name="Angelini C."/>
            <person name="Antonin V."/>
            <person name="Barry K.W."/>
            <person name="Bougher N.L."/>
            <person name="Buchanan P."/>
            <person name="Buyck B."/>
            <person name="Bense V."/>
            <person name="Catcheside P."/>
            <person name="Chovatia M."/>
            <person name="Cooper J."/>
            <person name="Damon W."/>
            <person name="Desjardin D."/>
            <person name="Finy P."/>
            <person name="Geml J."/>
            <person name="Haridas S."/>
            <person name="Hughes K."/>
            <person name="Justo A."/>
            <person name="Karasinski D."/>
            <person name="Kautmanova I."/>
            <person name="Kiss B."/>
            <person name="Kocsube S."/>
            <person name="Kotiranta H."/>
            <person name="LaButti K.M."/>
            <person name="Lechner B.E."/>
            <person name="Liimatainen K."/>
            <person name="Lipzen A."/>
            <person name="Lukacs Z."/>
            <person name="Mihaltcheva S."/>
            <person name="Morgado L.N."/>
            <person name="Niskanen T."/>
            <person name="Noordeloos M.E."/>
            <person name="Ohm R.A."/>
            <person name="Ortiz-Santana B."/>
            <person name="Ovrebo C."/>
            <person name="Racz N."/>
            <person name="Riley R."/>
            <person name="Savchenko A."/>
            <person name="Shiryaev A."/>
            <person name="Soop K."/>
            <person name="Spirin V."/>
            <person name="Szebenyi C."/>
            <person name="Tomsovsky M."/>
            <person name="Tulloss R.E."/>
            <person name="Uehling J."/>
            <person name="Grigoriev I.V."/>
            <person name="Vagvolgyi C."/>
            <person name="Papp T."/>
            <person name="Martin F.M."/>
            <person name="Miettinen O."/>
            <person name="Hibbett D.S."/>
            <person name="Nagy L.G."/>
        </authorList>
    </citation>
    <scope>NUCLEOTIDE SEQUENCE [LARGE SCALE GENOMIC DNA]</scope>
    <source>
        <strain evidence="2 3">CBS 309.79</strain>
    </source>
</reference>
<proteinExistence type="predicted"/>
<keyword evidence="3" id="KW-1185">Reference proteome</keyword>
<name>A0A5C3R2C8_9AGAR</name>
<evidence type="ECO:0000313" key="3">
    <source>
        <dbReference type="Proteomes" id="UP000305067"/>
    </source>
</evidence>
<accession>A0A5C3R2C8</accession>
<dbReference type="Proteomes" id="UP000305067">
    <property type="component" value="Unassembled WGS sequence"/>
</dbReference>